<proteinExistence type="predicted"/>
<dbReference type="EMBL" id="BK032595">
    <property type="protein sequence ID" value="DAF50255.1"/>
    <property type="molecule type" value="Genomic_DNA"/>
</dbReference>
<protein>
    <submittedName>
        <fullName evidence="1">Structural protein</fullName>
    </submittedName>
</protein>
<reference evidence="1" key="1">
    <citation type="journal article" date="2021" name="Proc. Natl. Acad. Sci. U.S.A.">
        <title>A Catalog of Tens of Thousands of Viruses from Human Metagenomes Reveals Hidden Associations with Chronic Diseases.</title>
        <authorList>
            <person name="Tisza M.J."/>
            <person name="Buck C.B."/>
        </authorList>
    </citation>
    <scope>NUCLEOTIDE SEQUENCE</scope>
    <source>
        <strain evidence="1">CtBCr48</strain>
    </source>
</reference>
<organism evidence="1">
    <name type="scientific">Siphoviridae sp. ctBCr48</name>
    <dbReference type="NCBI Taxonomy" id="2827802"/>
    <lineage>
        <taxon>Viruses</taxon>
        <taxon>Duplodnaviria</taxon>
        <taxon>Heunggongvirae</taxon>
        <taxon>Uroviricota</taxon>
        <taxon>Caudoviricetes</taxon>
    </lineage>
</organism>
<name>A0A8S5SHW8_9CAUD</name>
<evidence type="ECO:0000313" key="1">
    <source>
        <dbReference type="EMBL" id="DAF50255.1"/>
    </source>
</evidence>
<dbReference type="Gene3D" id="2.60.40.1080">
    <property type="match status" value="1"/>
</dbReference>
<sequence length="269" mass="28322">MSFKEEESTVATAKQIPLSTTPLALEGSLVAWYSKPGQDNWTVGTVKFAANKYYIEVGSATVGEKYCVKYFWQNENAESIIIPVQYVPAELHVILINDEYSGEAIDAADVTTIGRLITDIPRLQLDGSQNLALTATGAATTSLSGSALAVASDTTSCETDAYYGTMTEEIFGATWQDNVIALAIEDNDIQLATSGTATLSVYAVYGGNKASQKKDNSNFTFTVVGGSSSVITVDATGLVTAKGTGSAYVQVTLTGKDNVAPAYAQVTVA</sequence>
<accession>A0A8S5SHW8</accession>